<dbReference type="InterPro" id="IPR003439">
    <property type="entry name" value="ABC_transporter-like_ATP-bd"/>
</dbReference>
<dbReference type="InterPro" id="IPR032524">
    <property type="entry name" value="ABC_tran_C"/>
</dbReference>
<dbReference type="InterPro" id="IPR017871">
    <property type="entry name" value="ABC_transporter-like_CS"/>
</dbReference>
<evidence type="ECO:0000256" key="10">
    <source>
        <dbReference type="ARBA" id="ARBA00061478"/>
    </source>
</evidence>
<evidence type="ECO:0000256" key="4">
    <source>
        <dbReference type="ARBA" id="ARBA00022763"/>
    </source>
</evidence>
<organism evidence="14">
    <name type="scientific">Magnetococcus massalia (strain MO-1)</name>
    <dbReference type="NCBI Taxonomy" id="451514"/>
    <lineage>
        <taxon>Bacteria</taxon>
        <taxon>Pseudomonadati</taxon>
        <taxon>Pseudomonadota</taxon>
        <taxon>Magnetococcia</taxon>
        <taxon>Magnetococcales</taxon>
        <taxon>Magnetococcaceae</taxon>
        <taxon>Magnetococcus</taxon>
    </lineage>
</organism>
<dbReference type="HAMAP" id="MF_00848">
    <property type="entry name" value="Uup"/>
    <property type="match status" value="1"/>
</dbReference>
<dbReference type="EC" id="3.6.1.-" evidence="11"/>
<keyword evidence="8 11" id="KW-0234">DNA repair</keyword>
<dbReference type="FunFam" id="3.40.50.300:FF:000309">
    <property type="entry name" value="ABC transporter ATP-binding protein"/>
    <property type="match status" value="1"/>
</dbReference>
<dbReference type="CDD" id="cd03221">
    <property type="entry name" value="ABCF_EF-3"/>
    <property type="match status" value="2"/>
</dbReference>
<feature type="binding site" evidence="11">
    <location>
        <begin position="346"/>
        <end position="353"/>
    </location>
    <ligand>
        <name>ATP</name>
        <dbReference type="ChEBI" id="CHEBI:30616"/>
        <label>2</label>
    </ligand>
</feature>
<evidence type="ECO:0000256" key="5">
    <source>
        <dbReference type="ARBA" id="ARBA00022801"/>
    </source>
</evidence>
<feature type="compositionally biased region" description="Basic residues" evidence="12">
    <location>
        <begin position="538"/>
        <end position="549"/>
    </location>
</feature>
<evidence type="ECO:0000256" key="12">
    <source>
        <dbReference type="SAM" id="MobiDB-lite"/>
    </source>
</evidence>
<dbReference type="Pfam" id="PF16326">
    <property type="entry name" value="ABC_tran_CTD"/>
    <property type="match status" value="1"/>
</dbReference>
<dbReference type="SMART" id="SM00382">
    <property type="entry name" value="AAA"/>
    <property type="match status" value="2"/>
</dbReference>
<evidence type="ECO:0000256" key="7">
    <source>
        <dbReference type="ARBA" id="ARBA00023125"/>
    </source>
</evidence>
<evidence type="ECO:0000313" key="14">
    <source>
        <dbReference type="EMBL" id="CRH06810.1"/>
    </source>
</evidence>
<dbReference type="PANTHER" id="PTHR42855:SF1">
    <property type="entry name" value="ABC TRANSPORTER DOMAIN-CONTAINING PROTEIN"/>
    <property type="match status" value="1"/>
</dbReference>
<evidence type="ECO:0000256" key="1">
    <source>
        <dbReference type="ARBA" id="ARBA00022490"/>
    </source>
</evidence>
<dbReference type="Pfam" id="PF12848">
    <property type="entry name" value="ABC_tran_Xtn"/>
    <property type="match status" value="1"/>
</dbReference>
<dbReference type="InterPro" id="IPR051309">
    <property type="entry name" value="ABCF_ATPase"/>
</dbReference>
<keyword evidence="2 11" id="KW-0677">Repeat</keyword>
<evidence type="ECO:0000256" key="3">
    <source>
        <dbReference type="ARBA" id="ARBA00022741"/>
    </source>
</evidence>
<name>A0A1S7LIS0_MAGMO</name>
<feature type="domain" description="ABC transporter" evidence="13">
    <location>
        <begin position="314"/>
        <end position="531"/>
    </location>
</feature>
<keyword evidence="6 11" id="KW-0067">ATP-binding</keyword>
<dbReference type="Gene3D" id="3.40.50.300">
    <property type="entry name" value="P-loop containing nucleotide triphosphate hydrolases"/>
    <property type="match status" value="2"/>
</dbReference>
<dbReference type="PROSITE" id="PS00211">
    <property type="entry name" value="ABC_TRANSPORTER_1"/>
    <property type="match status" value="1"/>
</dbReference>
<evidence type="ECO:0000256" key="6">
    <source>
        <dbReference type="ARBA" id="ARBA00022840"/>
    </source>
</evidence>
<dbReference type="InterPro" id="IPR027417">
    <property type="entry name" value="P-loop_NTPase"/>
</dbReference>
<comment type="function">
    <text evidence="11">Probably plays a role in ribosome assembly or function. May be involved in resolution of branched DNA intermediates that result from template switching in postreplication gaps. Binds DNA and has ATPase activity.</text>
</comment>
<sequence>MALLDLKNIRVGHGGPPILDGIDFNIEAGERVCLVGRNGSGKTTLLRVIQGELTPDEGEIATSKGLQIAHMVQEVPGALDGTVFDVVAGGLGESGLLLADYHRAVVQGDADNMASLHEKIEATEDGWSAQQRIEEALSRLKMDGEQPFAHLSGGLKRRALMARAVVSQPDLLLLDEPTNHLDIPSIEWLEGFLKSYRGTLLFITHDRRFLRALATRIIELDRGNLTSWPGNYDTYLRDKAAWLEAEEKQNALFDKKLAQEEAWIRQGIKARRTRNEGRVRALKQLRVERTQRREKAGNVKMLISEASRSGRLVVEAEGVNYAYHEITYVKNLTTTLIRGDKVGIIGPNGCGKTTLLNLLLGKLEPQSGELKLGTRLEIAYFDQYRDQLDHEATVADSVANGREQLDVDGKPRHIMSYLQDFLFSPERARSPISVLSGGERNRLLLAKLFAQPANMLVLDEPTNDLDAETLELLEERIVAFPGTVLVVSHDREFLNNVVTSTLVFETGGEVMDYPGGYDDWLIQRPAPEEETPKPEKKVVKKSKPISGKKKLSYKEQRALEALPGEIEALEEEQGELEALLADPATHTKENADKARQASERLHTVEATLEEKYAQWEELEEKSA</sequence>
<dbReference type="GO" id="GO:0043022">
    <property type="term" value="F:ribosome binding"/>
    <property type="evidence" value="ECO:0007669"/>
    <property type="project" value="UniProtKB-UniRule"/>
</dbReference>
<dbReference type="Pfam" id="PF00005">
    <property type="entry name" value="ABC_tran"/>
    <property type="match status" value="2"/>
</dbReference>
<dbReference type="AlphaFoldDB" id="A0A1S7LIS0"/>
<dbReference type="Gene3D" id="1.10.287.380">
    <property type="entry name" value="Valyl-tRNA synthetase, C-terminal domain"/>
    <property type="match status" value="1"/>
</dbReference>
<dbReference type="GO" id="GO:0003677">
    <property type="term" value="F:DNA binding"/>
    <property type="evidence" value="ECO:0007669"/>
    <property type="project" value="UniProtKB-UniRule"/>
</dbReference>
<dbReference type="InterPro" id="IPR037118">
    <property type="entry name" value="Val-tRNA_synth_C_sf"/>
</dbReference>
<gene>
    <name evidence="11 14" type="primary">uup</name>
    <name evidence="14" type="ORF">MAGMO_2655</name>
</gene>
<evidence type="ECO:0000256" key="9">
    <source>
        <dbReference type="ARBA" id="ARBA00049360"/>
    </source>
</evidence>
<dbReference type="PANTHER" id="PTHR42855">
    <property type="entry name" value="ABC TRANSPORTER ATP-BINDING SUBUNIT"/>
    <property type="match status" value="1"/>
</dbReference>
<evidence type="ECO:0000256" key="2">
    <source>
        <dbReference type="ARBA" id="ARBA00022737"/>
    </source>
</evidence>
<dbReference type="PROSITE" id="PS50893">
    <property type="entry name" value="ABC_TRANSPORTER_2"/>
    <property type="match status" value="2"/>
</dbReference>
<dbReference type="GO" id="GO:0005524">
    <property type="term" value="F:ATP binding"/>
    <property type="evidence" value="ECO:0007669"/>
    <property type="project" value="UniProtKB-UniRule"/>
</dbReference>
<dbReference type="GO" id="GO:0006281">
    <property type="term" value="P:DNA repair"/>
    <property type="evidence" value="ECO:0007669"/>
    <property type="project" value="UniProtKB-KW"/>
</dbReference>
<dbReference type="InterPro" id="IPR003593">
    <property type="entry name" value="AAA+_ATPase"/>
</dbReference>
<protein>
    <recommendedName>
        <fullName evidence="11">ATP-binding protein Uup</fullName>
        <ecNumber evidence="11">3.6.1.-</ecNumber>
    </recommendedName>
</protein>
<keyword evidence="1 11" id="KW-0963">Cytoplasm</keyword>
<dbReference type="InterPro" id="IPR043686">
    <property type="entry name" value="Uup"/>
</dbReference>
<dbReference type="InterPro" id="IPR032781">
    <property type="entry name" value="ABC_tran_Xtn"/>
</dbReference>
<feature type="domain" description="ABC transporter" evidence="13">
    <location>
        <begin position="4"/>
        <end position="247"/>
    </location>
</feature>
<evidence type="ECO:0000256" key="8">
    <source>
        <dbReference type="ARBA" id="ARBA00023204"/>
    </source>
</evidence>
<comment type="subcellular location">
    <subcellularLocation>
        <location evidence="11">Cytoplasm</location>
    </subcellularLocation>
    <text evidence="11">Associates with ribosomes.</text>
</comment>
<dbReference type="GO" id="GO:0005737">
    <property type="term" value="C:cytoplasm"/>
    <property type="evidence" value="ECO:0007669"/>
    <property type="project" value="UniProtKB-SubCell"/>
</dbReference>
<keyword evidence="7 11" id="KW-0238">DNA-binding</keyword>
<feature type="region of interest" description="Disordered" evidence="12">
    <location>
        <begin position="526"/>
        <end position="549"/>
    </location>
</feature>
<dbReference type="SUPFAM" id="SSF52540">
    <property type="entry name" value="P-loop containing nucleoside triphosphate hydrolases"/>
    <property type="match status" value="2"/>
</dbReference>
<reference evidence="14" key="1">
    <citation type="submission" date="2015-04" db="EMBL/GenBank/DDBJ databases">
        <authorList>
            <person name="Syromyatnikov M.Y."/>
            <person name="Popov V.N."/>
        </authorList>
    </citation>
    <scope>NUCLEOTIDE SEQUENCE</scope>
    <source>
        <strain evidence="14">MO-1</strain>
    </source>
</reference>
<comment type="similarity">
    <text evidence="10 11">Belongs to the ABC transporter superfamily. ABCF family. Uup subfamily.</text>
</comment>
<keyword evidence="4 11" id="KW-0227">DNA damage</keyword>
<evidence type="ECO:0000256" key="11">
    <source>
        <dbReference type="HAMAP-Rule" id="MF_00848"/>
    </source>
</evidence>
<keyword evidence="3 11" id="KW-0547">Nucleotide-binding</keyword>
<evidence type="ECO:0000259" key="13">
    <source>
        <dbReference type="PROSITE" id="PS50893"/>
    </source>
</evidence>
<dbReference type="GO" id="GO:0016887">
    <property type="term" value="F:ATP hydrolysis activity"/>
    <property type="evidence" value="ECO:0007669"/>
    <property type="project" value="UniProtKB-UniRule"/>
</dbReference>
<proteinExistence type="inferred from homology"/>
<keyword evidence="5 11" id="KW-0378">Hydrolase</keyword>
<comment type="catalytic activity">
    <reaction evidence="9 11">
        <text>ATP + H2O = ADP + phosphate + H(+)</text>
        <dbReference type="Rhea" id="RHEA:13065"/>
        <dbReference type="ChEBI" id="CHEBI:15377"/>
        <dbReference type="ChEBI" id="CHEBI:15378"/>
        <dbReference type="ChEBI" id="CHEBI:30616"/>
        <dbReference type="ChEBI" id="CHEBI:43474"/>
        <dbReference type="ChEBI" id="CHEBI:456216"/>
    </reaction>
</comment>
<dbReference type="EMBL" id="LO017727">
    <property type="protein sequence ID" value="CRH06810.1"/>
    <property type="molecule type" value="Genomic_DNA"/>
</dbReference>
<feature type="binding site" evidence="11">
    <location>
        <begin position="36"/>
        <end position="43"/>
    </location>
    <ligand>
        <name>ATP</name>
        <dbReference type="ChEBI" id="CHEBI:30616"/>
        <label>1</label>
    </ligand>
</feature>
<accession>A0A1S7LIS0</accession>
<feature type="compositionally biased region" description="Basic and acidic residues" evidence="12">
    <location>
        <begin position="526"/>
        <end position="537"/>
    </location>
</feature>
<dbReference type="FunFam" id="3.40.50.300:FF:000011">
    <property type="entry name" value="Putative ABC transporter ATP-binding component"/>
    <property type="match status" value="1"/>
</dbReference>